<feature type="chain" id="PRO_5046961472" evidence="1">
    <location>
        <begin position="20"/>
        <end position="257"/>
    </location>
</feature>
<dbReference type="Gene3D" id="3.15.10.30">
    <property type="entry name" value="Haemolymph juvenile hormone binding protein"/>
    <property type="match status" value="1"/>
</dbReference>
<organism evidence="2 3">
    <name type="scientific">Bicyclus anynana</name>
    <name type="common">Squinting bush brown butterfly</name>
    <dbReference type="NCBI Taxonomy" id="110368"/>
    <lineage>
        <taxon>Eukaryota</taxon>
        <taxon>Metazoa</taxon>
        <taxon>Ecdysozoa</taxon>
        <taxon>Arthropoda</taxon>
        <taxon>Hexapoda</taxon>
        <taxon>Insecta</taxon>
        <taxon>Pterygota</taxon>
        <taxon>Neoptera</taxon>
        <taxon>Endopterygota</taxon>
        <taxon>Lepidoptera</taxon>
        <taxon>Glossata</taxon>
        <taxon>Ditrysia</taxon>
        <taxon>Papilionoidea</taxon>
        <taxon>Nymphalidae</taxon>
        <taxon>Satyrinae</taxon>
        <taxon>Satyrini</taxon>
        <taxon>Mycalesina</taxon>
        <taxon>Bicyclus</taxon>
    </lineage>
</organism>
<keyword evidence="1" id="KW-0732">Signal</keyword>
<dbReference type="GeneID" id="128198677"/>
<accession>A0ABM3LPQ3</accession>
<dbReference type="PANTHER" id="PTHR11008:SF32">
    <property type="entry name" value="CIRCADIAN CLOCK-CONTROLLED PROTEIN DAYWAKE-RELATED"/>
    <property type="match status" value="1"/>
</dbReference>
<evidence type="ECO:0000313" key="2">
    <source>
        <dbReference type="Proteomes" id="UP001652582"/>
    </source>
</evidence>
<dbReference type="PANTHER" id="PTHR11008">
    <property type="entry name" value="PROTEIN TAKEOUT-LIKE PROTEIN"/>
    <property type="match status" value="1"/>
</dbReference>
<dbReference type="RefSeq" id="XP_052741060.1">
    <property type="nucleotide sequence ID" value="XM_052885100.1"/>
</dbReference>
<dbReference type="InterPro" id="IPR038606">
    <property type="entry name" value="To_sf"/>
</dbReference>
<reference evidence="3" key="1">
    <citation type="submission" date="2025-08" db="UniProtKB">
        <authorList>
            <consortium name="RefSeq"/>
        </authorList>
    </citation>
    <scope>IDENTIFICATION</scope>
</reference>
<dbReference type="SMART" id="SM00700">
    <property type="entry name" value="JHBP"/>
    <property type="match status" value="1"/>
</dbReference>
<gene>
    <name evidence="3" type="primary">LOC128198677</name>
</gene>
<keyword evidence="2" id="KW-1185">Reference proteome</keyword>
<evidence type="ECO:0000313" key="3">
    <source>
        <dbReference type="RefSeq" id="XP_052741060.1"/>
    </source>
</evidence>
<feature type="signal peptide" evidence="1">
    <location>
        <begin position="1"/>
        <end position="19"/>
    </location>
</feature>
<proteinExistence type="predicted"/>
<dbReference type="Proteomes" id="UP001652582">
    <property type="component" value="Chromosome 13"/>
</dbReference>
<dbReference type="Pfam" id="PF06585">
    <property type="entry name" value="JHBP"/>
    <property type="match status" value="1"/>
</dbReference>
<dbReference type="InterPro" id="IPR010562">
    <property type="entry name" value="Haemolymph_juvenile_hormone-bd"/>
</dbReference>
<name>A0ABM3LPQ3_BICAN</name>
<protein>
    <submittedName>
        <fullName evidence="3">Uncharacterized protein LOC128198677</fullName>
    </submittedName>
</protein>
<evidence type="ECO:0000256" key="1">
    <source>
        <dbReference type="SAM" id="SignalP"/>
    </source>
</evidence>
<sequence length="257" mass="28934">MFVLKLVLVACAVLVKCDAAFVDTLTKCSIQNDECLSNFYESSLRKIGSVGIPEINMPPIDPYKITNVTVKVLDVVTVTMTDGVLRGLSKCKSLKYHMDLKKRTVVQEFVCNLSIIGNIVIEGSSPAVQGIFGAPSIDGVGTGKVKLEKLFFRFDFPLIPFKKEDGEVYFKILNKNIKYKYDVKKVIFEAEKLMVGSEDISKVVIPYLNNNYEIMLQIIGPEFFKKGKDIFVDVYNMFIGRISTKNYLSENLSYLVD</sequence>